<evidence type="ECO:0000313" key="3">
    <source>
        <dbReference type="Proteomes" id="UP000051820"/>
    </source>
</evidence>
<gene>
    <name evidence="2" type="ORF">FD16_GL001666</name>
</gene>
<dbReference type="EMBL" id="AZGF01000004">
    <property type="protein sequence ID" value="KRM12980.1"/>
    <property type="molecule type" value="Genomic_DNA"/>
</dbReference>
<dbReference type="STRING" id="1423807.FD16_GL001666"/>
<dbReference type="OrthoDB" id="2290590at2"/>
<evidence type="ECO:0000313" key="2">
    <source>
        <dbReference type="EMBL" id="KRM12980.1"/>
    </source>
</evidence>
<keyword evidence="1" id="KW-0472">Membrane</keyword>
<keyword evidence="1" id="KW-0812">Transmembrane</keyword>
<feature type="transmembrane region" description="Helical" evidence="1">
    <location>
        <begin position="150"/>
        <end position="168"/>
    </location>
</feature>
<feature type="transmembrane region" description="Helical" evidence="1">
    <location>
        <begin position="53"/>
        <end position="80"/>
    </location>
</feature>
<proteinExistence type="predicted"/>
<dbReference type="AlphaFoldDB" id="A0A0R1WAU5"/>
<sequence>MYIVKSRERLINIGLATVLLLILVWLLCHKSATIVLLNEVCRQIILKFIEIPHVLGILIGVLSAPLTCSLYIIGLWFVLWGKKHKMIVAWVLMMFFIGQIGLKIISLMLHLIIHGHAAFAFLNGTVFSIILLVYAVYVAVIPLIRRSTGWILMLVLFCFAMLTIVIVMQKAQVGLMDTIATLMLGYIWVQISEAAYLRWFINWQDRRIFRHSDFN</sequence>
<dbReference type="Proteomes" id="UP000051820">
    <property type="component" value="Unassembled WGS sequence"/>
</dbReference>
<evidence type="ECO:0000256" key="1">
    <source>
        <dbReference type="SAM" id="Phobius"/>
    </source>
</evidence>
<name>A0A0R1WAU5_9LACO</name>
<accession>A0A0R1WAU5</accession>
<organism evidence="2 3">
    <name type="scientific">Paucilactobacillus suebicus DSM 5007 = KCTC 3549</name>
    <dbReference type="NCBI Taxonomy" id="1423807"/>
    <lineage>
        <taxon>Bacteria</taxon>
        <taxon>Bacillati</taxon>
        <taxon>Bacillota</taxon>
        <taxon>Bacilli</taxon>
        <taxon>Lactobacillales</taxon>
        <taxon>Lactobacillaceae</taxon>
        <taxon>Paucilactobacillus</taxon>
    </lineage>
</organism>
<feature type="transmembrane region" description="Helical" evidence="1">
    <location>
        <begin position="87"/>
        <end position="113"/>
    </location>
</feature>
<protein>
    <submittedName>
        <fullName evidence="2">Phosphatase</fullName>
    </submittedName>
</protein>
<feature type="transmembrane region" description="Helical" evidence="1">
    <location>
        <begin position="119"/>
        <end position="143"/>
    </location>
</feature>
<comment type="caution">
    <text evidence="2">The sequence shown here is derived from an EMBL/GenBank/DDBJ whole genome shotgun (WGS) entry which is preliminary data.</text>
</comment>
<keyword evidence="1" id="KW-1133">Transmembrane helix</keyword>
<dbReference type="PATRIC" id="fig|1423807.3.peg.1707"/>
<reference evidence="2 3" key="1">
    <citation type="journal article" date="2015" name="Genome Announc.">
        <title>Expanding the biotechnology potential of lactobacilli through comparative genomics of 213 strains and associated genera.</title>
        <authorList>
            <person name="Sun Z."/>
            <person name="Harris H.M."/>
            <person name="McCann A."/>
            <person name="Guo C."/>
            <person name="Argimon S."/>
            <person name="Zhang W."/>
            <person name="Yang X."/>
            <person name="Jeffery I.B."/>
            <person name="Cooney J.C."/>
            <person name="Kagawa T.F."/>
            <person name="Liu W."/>
            <person name="Song Y."/>
            <person name="Salvetti E."/>
            <person name="Wrobel A."/>
            <person name="Rasinkangas P."/>
            <person name="Parkhill J."/>
            <person name="Rea M.C."/>
            <person name="O'Sullivan O."/>
            <person name="Ritari J."/>
            <person name="Douillard F.P."/>
            <person name="Paul Ross R."/>
            <person name="Yang R."/>
            <person name="Briner A.E."/>
            <person name="Felis G.E."/>
            <person name="de Vos W.M."/>
            <person name="Barrangou R."/>
            <person name="Klaenhammer T.R."/>
            <person name="Caufield P.W."/>
            <person name="Cui Y."/>
            <person name="Zhang H."/>
            <person name="O'Toole P.W."/>
        </authorList>
    </citation>
    <scope>NUCLEOTIDE SEQUENCE [LARGE SCALE GENOMIC DNA]</scope>
    <source>
        <strain evidence="2 3">DSM 5007</strain>
    </source>
</reference>
<keyword evidence="3" id="KW-1185">Reference proteome</keyword>
<dbReference type="RefSeq" id="WP_010621481.1">
    <property type="nucleotide sequence ID" value="NZ_AZGF01000004.1"/>
</dbReference>
<feature type="transmembrane region" description="Helical" evidence="1">
    <location>
        <begin position="180"/>
        <end position="201"/>
    </location>
</feature>